<comment type="caution">
    <text evidence="1">The sequence shown here is derived from an EMBL/GenBank/DDBJ whole genome shotgun (WGS) entry which is preliminary data.</text>
</comment>
<dbReference type="OrthoDB" id="9876722at2"/>
<dbReference type="SUPFAM" id="SSF54637">
    <property type="entry name" value="Thioesterase/thiol ester dehydrase-isomerase"/>
    <property type="match status" value="1"/>
</dbReference>
<protein>
    <submittedName>
        <fullName evidence="1">Uncharacterized protein</fullName>
    </submittedName>
</protein>
<evidence type="ECO:0000313" key="2">
    <source>
        <dbReference type="Proteomes" id="UP000323454"/>
    </source>
</evidence>
<dbReference type="Proteomes" id="UP000323454">
    <property type="component" value="Unassembled WGS sequence"/>
</dbReference>
<name>A0A5B2WX51_9PSEU</name>
<keyword evidence="2" id="KW-1185">Reference proteome</keyword>
<reference evidence="1 2" key="1">
    <citation type="submission" date="2019-09" db="EMBL/GenBank/DDBJ databases">
        <title>Goodfellowia gen. nov., a new genus of the Pseudonocardineae related to Actinoalloteichus, containing Goodfellowia coeruleoviolacea gen. nov., comb. nov. gen. nov., comb. nov.</title>
        <authorList>
            <person name="Labeda D."/>
        </authorList>
    </citation>
    <scope>NUCLEOTIDE SEQUENCE [LARGE SCALE GENOMIC DNA]</scope>
    <source>
        <strain evidence="1 2">AN110305</strain>
    </source>
</reference>
<reference evidence="1 2" key="2">
    <citation type="submission" date="2019-09" db="EMBL/GenBank/DDBJ databases">
        <authorList>
            <person name="Jin C."/>
        </authorList>
    </citation>
    <scope>NUCLEOTIDE SEQUENCE [LARGE SCALE GENOMIC DNA]</scope>
    <source>
        <strain evidence="1 2">AN110305</strain>
    </source>
</reference>
<dbReference type="EMBL" id="VUOB01000058">
    <property type="protein sequence ID" value="KAA2255242.1"/>
    <property type="molecule type" value="Genomic_DNA"/>
</dbReference>
<dbReference type="InterPro" id="IPR029069">
    <property type="entry name" value="HotDog_dom_sf"/>
</dbReference>
<dbReference type="RefSeq" id="WP_149852996.1">
    <property type="nucleotide sequence ID" value="NZ_VUOB01000058.1"/>
</dbReference>
<gene>
    <name evidence="1" type="ORF">F0L68_28910</name>
</gene>
<organism evidence="1 2">
    <name type="scientific">Solihabitans fulvus</name>
    <dbReference type="NCBI Taxonomy" id="1892852"/>
    <lineage>
        <taxon>Bacteria</taxon>
        <taxon>Bacillati</taxon>
        <taxon>Actinomycetota</taxon>
        <taxon>Actinomycetes</taxon>
        <taxon>Pseudonocardiales</taxon>
        <taxon>Pseudonocardiaceae</taxon>
        <taxon>Solihabitans</taxon>
    </lineage>
</organism>
<dbReference type="Gene3D" id="3.10.129.10">
    <property type="entry name" value="Hotdog Thioesterase"/>
    <property type="match status" value="1"/>
</dbReference>
<evidence type="ECO:0000313" key="1">
    <source>
        <dbReference type="EMBL" id="KAA2255242.1"/>
    </source>
</evidence>
<proteinExistence type="predicted"/>
<dbReference type="AlphaFoldDB" id="A0A5B2WX51"/>
<sequence>MSGIATRWVTAQEFPVTEHDLTTDGTLDLAAVERWLDTTRAAYLDHCALLQQQPGLLTARPRALPDLAPFGRPTTVYVSAGASEVHPASFTVSLRLRPFGGDVDTPLNTTCVMTLVDDTTGEPRELGTAVRDELIALEHAARHMN</sequence>
<accession>A0A5B2WX51</accession>